<keyword evidence="4" id="KW-1185">Reference proteome</keyword>
<keyword evidence="2" id="KW-0812">Transmembrane</keyword>
<evidence type="ECO:0000256" key="2">
    <source>
        <dbReference type="SAM" id="Phobius"/>
    </source>
</evidence>
<sequence>MLSVTMHLAASASTGRRRSAVLLSGEGFTARSLRLEPRLPEQQSGRCEGPSPSVSAEARANEQADADADASTAMAAGSHYKQRPTQRHTPARNIASRALYEYRARAACCPRFPSPPVRALPAVRAIFAATASTALCICICIFPRPCRVLARCVFCNSPYTSAALRARLYSF</sequence>
<evidence type="ECO:0000313" key="4">
    <source>
        <dbReference type="Proteomes" id="UP000799764"/>
    </source>
</evidence>
<evidence type="ECO:0000256" key="1">
    <source>
        <dbReference type="SAM" id="MobiDB-lite"/>
    </source>
</evidence>
<feature type="compositionally biased region" description="Basic residues" evidence="1">
    <location>
        <begin position="80"/>
        <end position="89"/>
    </location>
</feature>
<feature type="transmembrane region" description="Helical" evidence="2">
    <location>
        <begin position="122"/>
        <end position="142"/>
    </location>
</feature>
<evidence type="ECO:0000313" key="3">
    <source>
        <dbReference type="EMBL" id="KAF2448104.1"/>
    </source>
</evidence>
<protein>
    <submittedName>
        <fullName evidence="3">Uncharacterized protein</fullName>
    </submittedName>
</protein>
<gene>
    <name evidence="3" type="ORF">P171DRAFT_206028</name>
</gene>
<dbReference type="EMBL" id="MU001495">
    <property type="protein sequence ID" value="KAF2448104.1"/>
    <property type="molecule type" value="Genomic_DNA"/>
</dbReference>
<reference evidence="3" key="1">
    <citation type="journal article" date="2020" name="Stud. Mycol.">
        <title>101 Dothideomycetes genomes: a test case for predicting lifestyles and emergence of pathogens.</title>
        <authorList>
            <person name="Haridas S."/>
            <person name="Albert R."/>
            <person name="Binder M."/>
            <person name="Bloem J."/>
            <person name="Labutti K."/>
            <person name="Salamov A."/>
            <person name="Andreopoulos B."/>
            <person name="Baker S."/>
            <person name="Barry K."/>
            <person name="Bills G."/>
            <person name="Bluhm B."/>
            <person name="Cannon C."/>
            <person name="Castanera R."/>
            <person name="Culley D."/>
            <person name="Daum C."/>
            <person name="Ezra D."/>
            <person name="Gonzalez J."/>
            <person name="Henrissat B."/>
            <person name="Kuo A."/>
            <person name="Liang C."/>
            <person name="Lipzen A."/>
            <person name="Lutzoni F."/>
            <person name="Magnuson J."/>
            <person name="Mondo S."/>
            <person name="Nolan M."/>
            <person name="Ohm R."/>
            <person name="Pangilinan J."/>
            <person name="Park H.-J."/>
            <person name="Ramirez L."/>
            <person name="Alfaro M."/>
            <person name="Sun H."/>
            <person name="Tritt A."/>
            <person name="Yoshinaga Y."/>
            <person name="Zwiers L.-H."/>
            <person name="Turgeon B."/>
            <person name="Goodwin S."/>
            <person name="Spatafora J."/>
            <person name="Crous P."/>
            <person name="Grigoriev I."/>
        </authorList>
    </citation>
    <scope>NUCLEOTIDE SEQUENCE</scope>
    <source>
        <strain evidence="3">CBS 690.94</strain>
    </source>
</reference>
<proteinExistence type="predicted"/>
<name>A0A9P4PMZ6_9PLEO</name>
<keyword evidence="2" id="KW-0472">Membrane</keyword>
<dbReference type="AlphaFoldDB" id="A0A9P4PMZ6"/>
<accession>A0A9P4PMZ6</accession>
<comment type="caution">
    <text evidence="3">The sequence shown here is derived from an EMBL/GenBank/DDBJ whole genome shotgun (WGS) entry which is preliminary data.</text>
</comment>
<keyword evidence="2" id="KW-1133">Transmembrane helix</keyword>
<feature type="region of interest" description="Disordered" evidence="1">
    <location>
        <begin position="33"/>
        <end position="89"/>
    </location>
</feature>
<dbReference type="Proteomes" id="UP000799764">
    <property type="component" value="Unassembled WGS sequence"/>
</dbReference>
<organism evidence="3 4">
    <name type="scientific">Karstenula rhodostoma CBS 690.94</name>
    <dbReference type="NCBI Taxonomy" id="1392251"/>
    <lineage>
        <taxon>Eukaryota</taxon>
        <taxon>Fungi</taxon>
        <taxon>Dikarya</taxon>
        <taxon>Ascomycota</taxon>
        <taxon>Pezizomycotina</taxon>
        <taxon>Dothideomycetes</taxon>
        <taxon>Pleosporomycetidae</taxon>
        <taxon>Pleosporales</taxon>
        <taxon>Massarineae</taxon>
        <taxon>Didymosphaeriaceae</taxon>
        <taxon>Karstenula</taxon>
    </lineage>
</organism>